<evidence type="ECO:0000256" key="10">
    <source>
        <dbReference type="ARBA" id="ARBA00022840"/>
    </source>
</evidence>
<reference evidence="18 19" key="1">
    <citation type="journal article" date="2016" name="Nat. Commun.">
        <title>Thousands of microbial genomes shed light on interconnected biogeochemical processes in an aquifer system.</title>
        <authorList>
            <person name="Anantharaman K."/>
            <person name="Brown C.T."/>
            <person name="Hug L.A."/>
            <person name="Sharon I."/>
            <person name="Castelle C.J."/>
            <person name="Probst A.J."/>
            <person name="Thomas B.C."/>
            <person name="Singh A."/>
            <person name="Wilkins M.J."/>
            <person name="Karaoz U."/>
            <person name="Brodie E.L."/>
            <person name="Williams K.H."/>
            <person name="Hubbard S.S."/>
            <person name="Banfield J.F."/>
        </authorList>
    </citation>
    <scope>NUCLEOTIDE SEQUENCE [LARGE SCALE GENOMIC DNA]</scope>
</reference>
<evidence type="ECO:0000256" key="14">
    <source>
        <dbReference type="ARBA" id="ARBA00030904"/>
    </source>
</evidence>
<evidence type="ECO:0000313" key="18">
    <source>
        <dbReference type="EMBL" id="OGC28805.1"/>
    </source>
</evidence>
<evidence type="ECO:0000256" key="15">
    <source>
        <dbReference type="ARBA" id="ARBA00047364"/>
    </source>
</evidence>
<evidence type="ECO:0000256" key="3">
    <source>
        <dbReference type="ARBA" id="ARBA00011738"/>
    </source>
</evidence>
<dbReference type="AlphaFoldDB" id="A0A1F4T7V8"/>
<dbReference type="PANTHER" id="PTHR11586:SF37">
    <property type="entry name" value="TRNA-BINDING DOMAIN-CONTAINING PROTEIN"/>
    <property type="match status" value="1"/>
</dbReference>
<dbReference type="GO" id="GO:0005737">
    <property type="term" value="C:cytoplasm"/>
    <property type="evidence" value="ECO:0007669"/>
    <property type="project" value="UniProtKB-SubCell"/>
</dbReference>
<dbReference type="CDD" id="cd02800">
    <property type="entry name" value="tRNA_bind_EcMetRS_like"/>
    <property type="match status" value="1"/>
</dbReference>
<comment type="caution">
    <text evidence="18">The sequence shown here is derived from an EMBL/GenBank/DDBJ whole genome shotgun (WGS) entry which is preliminary data.</text>
</comment>
<dbReference type="GO" id="GO:0006431">
    <property type="term" value="P:methionyl-tRNA aminoacylation"/>
    <property type="evidence" value="ECO:0007669"/>
    <property type="project" value="InterPro"/>
</dbReference>
<comment type="subunit">
    <text evidence="3">Homodimer.</text>
</comment>
<dbReference type="InterPro" id="IPR012340">
    <property type="entry name" value="NA-bd_OB-fold"/>
</dbReference>
<dbReference type="GO" id="GO:0004825">
    <property type="term" value="F:methionine-tRNA ligase activity"/>
    <property type="evidence" value="ECO:0007669"/>
    <property type="project" value="UniProtKB-EC"/>
</dbReference>
<evidence type="ECO:0000256" key="12">
    <source>
        <dbReference type="ARBA" id="ARBA00022917"/>
    </source>
</evidence>
<keyword evidence="7 16" id="KW-0820">tRNA-binding</keyword>
<keyword evidence="9" id="KW-0547">Nucleotide-binding</keyword>
<dbReference type="PROSITE" id="PS50886">
    <property type="entry name" value="TRBD"/>
    <property type="match status" value="1"/>
</dbReference>
<keyword evidence="12" id="KW-0648">Protein biosynthesis</keyword>
<evidence type="ECO:0000256" key="16">
    <source>
        <dbReference type="PROSITE-ProRule" id="PRU00209"/>
    </source>
</evidence>
<keyword evidence="11 16" id="KW-0694">RNA-binding</keyword>
<keyword evidence="6" id="KW-0963">Cytoplasm</keyword>
<dbReference type="GO" id="GO:0000049">
    <property type="term" value="F:tRNA binding"/>
    <property type="evidence" value="ECO:0007669"/>
    <property type="project" value="UniProtKB-UniRule"/>
</dbReference>
<dbReference type="InterPro" id="IPR004495">
    <property type="entry name" value="Met-tRNA-synth_bsu_C"/>
</dbReference>
<evidence type="ECO:0000256" key="7">
    <source>
        <dbReference type="ARBA" id="ARBA00022555"/>
    </source>
</evidence>
<keyword evidence="8 18" id="KW-0436">Ligase</keyword>
<evidence type="ECO:0000256" key="4">
    <source>
        <dbReference type="ARBA" id="ARBA00012838"/>
    </source>
</evidence>
<dbReference type="InterPro" id="IPR002547">
    <property type="entry name" value="tRNA-bd_dom"/>
</dbReference>
<dbReference type="Proteomes" id="UP000178602">
    <property type="component" value="Unassembled WGS sequence"/>
</dbReference>
<evidence type="ECO:0000256" key="11">
    <source>
        <dbReference type="ARBA" id="ARBA00022884"/>
    </source>
</evidence>
<evidence type="ECO:0000256" key="13">
    <source>
        <dbReference type="ARBA" id="ARBA00023146"/>
    </source>
</evidence>
<comment type="catalytic activity">
    <reaction evidence="15">
        <text>tRNA(Met) + L-methionine + ATP = L-methionyl-tRNA(Met) + AMP + diphosphate</text>
        <dbReference type="Rhea" id="RHEA:13481"/>
        <dbReference type="Rhea" id="RHEA-COMP:9667"/>
        <dbReference type="Rhea" id="RHEA-COMP:9698"/>
        <dbReference type="ChEBI" id="CHEBI:30616"/>
        <dbReference type="ChEBI" id="CHEBI:33019"/>
        <dbReference type="ChEBI" id="CHEBI:57844"/>
        <dbReference type="ChEBI" id="CHEBI:78442"/>
        <dbReference type="ChEBI" id="CHEBI:78530"/>
        <dbReference type="ChEBI" id="CHEBI:456215"/>
        <dbReference type="EC" id="6.1.1.10"/>
    </reaction>
</comment>
<accession>A0A1F4T7V8</accession>
<dbReference type="NCBIfam" id="TIGR00399">
    <property type="entry name" value="metG_C_term"/>
    <property type="match status" value="1"/>
</dbReference>
<dbReference type="SUPFAM" id="SSF50249">
    <property type="entry name" value="Nucleic acid-binding proteins"/>
    <property type="match status" value="1"/>
</dbReference>
<evidence type="ECO:0000256" key="9">
    <source>
        <dbReference type="ARBA" id="ARBA00022741"/>
    </source>
</evidence>
<protein>
    <recommendedName>
        <fullName evidence="5">Methionine--tRNA ligase</fullName>
        <ecNumber evidence="4">6.1.1.10</ecNumber>
    </recommendedName>
    <alternativeName>
        <fullName evidence="14">Methionyl-tRNA synthetase</fullName>
    </alternativeName>
</protein>
<evidence type="ECO:0000256" key="8">
    <source>
        <dbReference type="ARBA" id="ARBA00022598"/>
    </source>
</evidence>
<dbReference type="EC" id="6.1.1.10" evidence="4"/>
<dbReference type="PANTHER" id="PTHR11586">
    <property type="entry name" value="TRNA-AMINOACYLATION COFACTOR ARC1 FAMILY MEMBER"/>
    <property type="match status" value="1"/>
</dbReference>
<evidence type="ECO:0000259" key="17">
    <source>
        <dbReference type="PROSITE" id="PS50886"/>
    </source>
</evidence>
<name>A0A1F4T7V8_UNCSA</name>
<dbReference type="Pfam" id="PF01588">
    <property type="entry name" value="tRNA_bind"/>
    <property type="match status" value="1"/>
</dbReference>
<organism evidence="18 19">
    <name type="scientific">candidate division WOR-1 bacterium RIFOXYC12_FULL_54_18</name>
    <dbReference type="NCBI Taxonomy" id="1802584"/>
    <lineage>
        <taxon>Bacteria</taxon>
        <taxon>Bacillati</taxon>
        <taxon>Saganbacteria</taxon>
    </lineage>
</organism>
<feature type="domain" description="TRNA-binding" evidence="17">
    <location>
        <begin position="8"/>
        <end position="109"/>
    </location>
</feature>
<dbReference type="EMBL" id="MEUG01000001">
    <property type="protein sequence ID" value="OGC28805.1"/>
    <property type="molecule type" value="Genomic_DNA"/>
</dbReference>
<dbReference type="InterPro" id="IPR051270">
    <property type="entry name" value="Tyrosine-tRNA_ligase_regulator"/>
</dbReference>
<evidence type="ECO:0000256" key="6">
    <source>
        <dbReference type="ARBA" id="ARBA00022490"/>
    </source>
</evidence>
<evidence type="ECO:0000256" key="5">
    <source>
        <dbReference type="ARBA" id="ARBA00018753"/>
    </source>
</evidence>
<gene>
    <name evidence="18" type="ORF">A3K49_07670</name>
</gene>
<comment type="function">
    <text evidence="1">Is required not only for elongation of protein synthesis but also for the initiation of all mRNA translation through initiator tRNA(fMet) aminoacylation.</text>
</comment>
<dbReference type="Gene3D" id="2.40.50.140">
    <property type="entry name" value="Nucleic acid-binding proteins"/>
    <property type="match status" value="1"/>
</dbReference>
<dbReference type="GO" id="GO:0005524">
    <property type="term" value="F:ATP binding"/>
    <property type="evidence" value="ECO:0007669"/>
    <property type="project" value="UniProtKB-KW"/>
</dbReference>
<proteinExistence type="predicted"/>
<evidence type="ECO:0000313" key="19">
    <source>
        <dbReference type="Proteomes" id="UP000178602"/>
    </source>
</evidence>
<keyword evidence="13" id="KW-0030">Aminoacyl-tRNA synthetase</keyword>
<comment type="subcellular location">
    <subcellularLocation>
        <location evidence="2">Cytoplasm</location>
    </subcellularLocation>
</comment>
<evidence type="ECO:0000256" key="1">
    <source>
        <dbReference type="ARBA" id="ARBA00003314"/>
    </source>
</evidence>
<evidence type="ECO:0000256" key="2">
    <source>
        <dbReference type="ARBA" id="ARBA00004496"/>
    </source>
</evidence>
<dbReference type="FunFam" id="2.40.50.140:FF:000042">
    <property type="entry name" value="Methionine--tRNA ligase"/>
    <property type="match status" value="1"/>
</dbReference>
<keyword evidence="10" id="KW-0067">ATP-binding</keyword>
<sequence>MDNITFDDFKKLDLRVAEIKEVEEVPGADKLWKLKIDCGEEREIVAGIKLHYTREELIGKKIAFLANLEPKTIRGVTSHGMLMAASNDDRSIITILSPLKDVPNGSKIS</sequence>